<protein>
    <submittedName>
        <fullName evidence="2">Flagellar biosynthesis protein FlhB</fullName>
    </submittedName>
</protein>
<keyword evidence="2" id="KW-0966">Cell projection</keyword>
<dbReference type="RefSeq" id="WP_162663784.1">
    <property type="nucleotide sequence ID" value="NZ_CP048020.1"/>
</dbReference>
<proteinExistence type="inferred from homology"/>
<evidence type="ECO:0000313" key="2">
    <source>
        <dbReference type="EMBL" id="QHX43464.1"/>
    </source>
</evidence>
<dbReference type="PANTHER" id="PTHR30531">
    <property type="entry name" value="FLAGELLAR BIOSYNTHETIC PROTEIN FLHB"/>
    <property type="match status" value="1"/>
</dbReference>
<dbReference type="InterPro" id="IPR029025">
    <property type="entry name" value="T3SS_substrate_exporter_C"/>
</dbReference>
<dbReference type="GO" id="GO:0005886">
    <property type="term" value="C:plasma membrane"/>
    <property type="evidence" value="ECO:0007669"/>
    <property type="project" value="TreeGrafter"/>
</dbReference>
<dbReference type="KEGG" id="trz:GWP43_08415"/>
<reference evidence="2 3" key="1">
    <citation type="submission" date="2020-01" db="EMBL/GenBank/DDBJ databases">
        <title>Complete genome sequence of a human oral phylogroup 1 Treponema sp. strain ATCC 700766, originally isolated from periodontitis dental plaque.</title>
        <authorList>
            <person name="Chan Y."/>
            <person name="Huo Y.-B."/>
            <person name="Yu X.-L."/>
            <person name="Zeng H."/>
            <person name="Leung W.-K."/>
            <person name="Watt R.M."/>
        </authorList>
    </citation>
    <scope>NUCLEOTIDE SEQUENCE [LARGE SCALE GENOMIC DNA]</scope>
    <source>
        <strain evidence="2 3">OMZ 804</strain>
    </source>
</reference>
<dbReference type="GO" id="GO:0009306">
    <property type="term" value="P:protein secretion"/>
    <property type="evidence" value="ECO:0007669"/>
    <property type="project" value="InterPro"/>
</dbReference>
<evidence type="ECO:0000313" key="3">
    <source>
        <dbReference type="Proteomes" id="UP000464374"/>
    </source>
</evidence>
<comment type="similarity">
    <text evidence="1">Belongs to the type III secretion exporter family.</text>
</comment>
<dbReference type="EMBL" id="CP048020">
    <property type="protein sequence ID" value="QHX43464.1"/>
    <property type="molecule type" value="Genomic_DNA"/>
</dbReference>
<organism evidence="2 3">
    <name type="scientific">Treponema vincentii</name>
    <dbReference type="NCBI Taxonomy" id="69710"/>
    <lineage>
        <taxon>Bacteria</taxon>
        <taxon>Pseudomonadati</taxon>
        <taxon>Spirochaetota</taxon>
        <taxon>Spirochaetia</taxon>
        <taxon>Spirochaetales</taxon>
        <taxon>Treponemataceae</taxon>
        <taxon>Treponema</taxon>
    </lineage>
</organism>
<dbReference type="InterPro" id="IPR006135">
    <property type="entry name" value="T3SS_substrate_exporter"/>
</dbReference>
<dbReference type="Pfam" id="PF01312">
    <property type="entry name" value="Bac_export_2"/>
    <property type="match status" value="1"/>
</dbReference>
<dbReference type="Proteomes" id="UP000464374">
    <property type="component" value="Chromosome"/>
</dbReference>
<name>A0A6P1Y1W4_9SPIR</name>
<dbReference type="Gene3D" id="3.40.1690.10">
    <property type="entry name" value="secretion proteins EscU"/>
    <property type="match status" value="1"/>
</dbReference>
<dbReference type="PANTHER" id="PTHR30531:SF14">
    <property type="entry name" value="SURFACE PRESENTATION OF ANTIGENS PROTEIN SPAS"/>
    <property type="match status" value="1"/>
</dbReference>
<dbReference type="AlphaFoldDB" id="A0A6P1Y1W4"/>
<gene>
    <name evidence="2" type="ORF">GWP43_08415</name>
</gene>
<accession>A0A6P1Y1W4</accession>
<dbReference type="SUPFAM" id="SSF160544">
    <property type="entry name" value="EscU C-terminal domain-like"/>
    <property type="match status" value="1"/>
</dbReference>
<evidence type="ECO:0000256" key="1">
    <source>
        <dbReference type="ARBA" id="ARBA00010690"/>
    </source>
</evidence>
<sequence length="91" mass="9797">MDKGRDCSVALSYTFGEDIPMITASGRGAIARKIREIADKCHIPLINNPLLAEVLVDTEIGSCIPEETYQAVAAIFAFLQKKDGITGAKTN</sequence>
<keyword evidence="2" id="KW-0969">Cilium</keyword>
<keyword evidence="2" id="KW-0282">Flagellum</keyword>